<dbReference type="InterPro" id="IPR010985">
    <property type="entry name" value="Ribbon_hlx_hlx"/>
</dbReference>
<proteinExistence type="inferred from homology"/>
<dbReference type="InterPro" id="IPR014795">
    <property type="entry name" value="TacA_1-like"/>
</dbReference>
<comment type="similarity">
    <text evidence="2">Belongs to the TacA antitoxin family.</text>
</comment>
<protein>
    <submittedName>
        <fullName evidence="3">DUF1778 domain-containing protein</fullName>
    </submittedName>
</protein>
<evidence type="ECO:0000313" key="3">
    <source>
        <dbReference type="EMBL" id="XBS70073.1"/>
    </source>
</evidence>
<dbReference type="PANTHER" id="PTHR35401">
    <property type="entry name" value="COPG FAMILY HELIX-TURN-HELIX PROTEIN-RELATED-RELATED"/>
    <property type="match status" value="1"/>
</dbReference>
<dbReference type="GO" id="GO:0006355">
    <property type="term" value="P:regulation of DNA-templated transcription"/>
    <property type="evidence" value="ECO:0007669"/>
    <property type="project" value="InterPro"/>
</dbReference>
<reference evidence="3" key="1">
    <citation type="submission" date="2024-06" db="EMBL/GenBank/DDBJ databases">
        <authorList>
            <person name="Coelho C."/>
            <person name="Bento M."/>
            <person name="Garcia E."/>
            <person name="Camelo A."/>
            <person name="Brandao I."/>
            <person name="Espirito Santo C."/>
            <person name="Trovao J."/>
            <person name="Verissimo A."/>
            <person name="Costa J."/>
            <person name="Tiago I."/>
        </authorList>
    </citation>
    <scope>NUCLEOTIDE SEQUENCE</scope>
    <source>
        <strain evidence="3">KWT182</strain>
    </source>
</reference>
<dbReference type="Gene3D" id="1.10.1220.10">
    <property type="entry name" value="Met repressor-like"/>
    <property type="match status" value="1"/>
</dbReference>
<evidence type="ECO:0000256" key="1">
    <source>
        <dbReference type="ARBA" id="ARBA00022649"/>
    </source>
</evidence>
<gene>
    <name evidence="3" type="ORF">ABK905_01835</name>
</gene>
<organism evidence="3">
    <name type="scientific">Acerihabitans sp. KWT182</name>
    <dbReference type="NCBI Taxonomy" id="3157919"/>
    <lineage>
        <taxon>Bacteria</taxon>
        <taxon>Pseudomonadati</taxon>
        <taxon>Pseudomonadota</taxon>
        <taxon>Gammaproteobacteria</taxon>
        <taxon>Enterobacterales</taxon>
        <taxon>Pectobacteriaceae</taxon>
        <taxon>Acerihabitans</taxon>
    </lineage>
</organism>
<evidence type="ECO:0000256" key="2">
    <source>
        <dbReference type="ARBA" id="ARBA00049988"/>
    </source>
</evidence>
<dbReference type="PANTHER" id="PTHR35401:SF2">
    <property type="entry name" value="ABC-TYPE TRANSPORT SYSTEM"/>
    <property type="match status" value="1"/>
</dbReference>
<name>A0AAU7QAH4_9GAMM</name>
<dbReference type="EMBL" id="CP157947">
    <property type="protein sequence ID" value="XBS70073.1"/>
    <property type="molecule type" value="Genomic_DNA"/>
</dbReference>
<accession>A0AAU7QAH4</accession>
<dbReference type="InterPro" id="IPR013321">
    <property type="entry name" value="Arc_rbn_hlx_hlx"/>
</dbReference>
<dbReference type="Gene3D" id="1.20.890.30">
    <property type="entry name" value="VCA0319-like"/>
    <property type="match status" value="1"/>
</dbReference>
<dbReference type="AlphaFoldDB" id="A0AAU7QAH4"/>
<dbReference type="Pfam" id="PF08681">
    <property type="entry name" value="TacA1"/>
    <property type="match status" value="1"/>
</dbReference>
<dbReference type="SUPFAM" id="SSF47598">
    <property type="entry name" value="Ribbon-helix-helix"/>
    <property type="match status" value="1"/>
</dbReference>
<keyword evidence="1" id="KW-1277">Toxin-antitoxin system</keyword>
<sequence length="108" mass="11828">MATSSHSERGRITARVSGAVQETLEAAAGILGSTLNQFIVQSALREAERVIEQERIIRLSEQEADAFLSALDNPLPPNDALVAALENYTARRNDQTGTFDWAPRPKHV</sequence>
<dbReference type="GO" id="GO:0043565">
    <property type="term" value="F:sequence-specific DNA binding"/>
    <property type="evidence" value="ECO:0007669"/>
    <property type="project" value="UniProtKB-ARBA"/>
</dbReference>